<dbReference type="KEGG" id="gtr:GLOTRDRAFT_96694"/>
<dbReference type="SUPFAM" id="SSF48371">
    <property type="entry name" value="ARM repeat"/>
    <property type="match status" value="1"/>
</dbReference>
<dbReference type="GeneID" id="19309891"/>
<accession>S7RF81</accession>
<gene>
    <name evidence="1" type="ORF">GLOTRDRAFT_96694</name>
</gene>
<evidence type="ECO:0000313" key="1">
    <source>
        <dbReference type="EMBL" id="EPQ51164.1"/>
    </source>
</evidence>
<dbReference type="eggNOG" id="ENOG502RD1X">
    <property type="taxonomic scope" value="Eukaryota"/>
</dbReference>
<organism evidence="1 2">
    <name type="scientific">Gloeophyllum trabeum (strain ATCC 11539 / FP-39264 / Madison 617)</name>
    <name type="common">Brown rot fungus</name>
    <dbReference type="NCBI Taxonomy" id="670483"/>
    <lineage>
        <taxon>Eukaryota</taxon>
        <taxon>Fungi</taxon>
        <taxon>Dikarya</taxon>
        <taxon>Basidiomycota</taxon>
        <taxon>Agaricomycotina</taxon>
        <taxon>Agaricomycetes</taxon>
        <taxon>Gloeophyllales</taxon>
        <taxon>Gloeophyllaceae</taxon>
        <taxon>Gloeophyllum</taxon>
    </lineage>
</organism>
<dbReference type="AlphaFoldDB" id="S7RF81"/>
<dbReference type="InterPro" id="IPR016024">
    <property type="entry name" value="ARM-type_fold"/>
</dbReference>
<reference evidence="1 2" key="1">
    <citation type="journal article" date="2012" name="Science">
        <title>The Paleozoic origin of enzymatic lignin decomposition reconstructed from 31 fungal genomes.</title>
        <authorList>
            <person name="Floudas D."/>
            <person name="Binder M."/>
            <person name="Riley R."/>
            <person name="Barry K."/>
            <person name="Blanchette R.A."/>
            <person name="Henrissat B."/>
            <person name="Martinez A.T."/>
            <person name="Otillar R."/>
            <person name="Spatafora J.W."/>
            <person name="Yadav J.S."/>
            <person name="Aerts A."/>
            <person name="Benoit I."/>
            <person name="Boyd A."/>
            <person name="Carlson A."/>
            <person name="Copeland A."/>
            <person name="Coutinho P.M."/>
            <person name="de Vries R.P."/>
            <person name="Ferreira P."/>
            <person name="Findley K."/>
            <person name="Foster B."/>
            <person name="Gaskell J."/>
            <person name="Glotzer D."/>
            <person name="Gorecki P."/>
            <person name="Heitman J."/>
            <person name="Hesse C."/>
            <person name="Hori C."/>
            <person name="Igarashi K."/>
            <person name="Jurgens J.A."/>
            <person name="Kallen N."/>
            <person name="Kersten P."/>
            <person name="Kohler A."/>
            <person name="Kuees U."/>
            <person name="Kumar T.K.A."/>
            <person name="Kuo A."/>
            <person name="LaButti K."/>
            <person name="Larrondo L.F."/>
            <person name="Lindquist E."/>
            <person name="Ling A."/>
            <person name="Lombard V."/>
            <person name="Lucas S."/>
            <person name="Lundell T."/>
            <person name="Martin R."/>
            <person name="McLaughlin D.J."/>
            <person name="Morgenstern I."/>
            <person name="Morin E."/>
            <person name="Murat C."/>
            <person name="Nagy L.G."/>
            <person name="Nolan M."/>
            <person name="Ohm R.A."/>
            <person name="Patyshakuliyeva A."/>
            <person name="Rokas A."/>
            <person name="Ruiz-Duenas F.J."/>
            <person name="Sabat G."/>
            <person name="Salamov A."/>
            <person name="Samejima M."/>
            <person name="Schmutz J."/>
            <person name="Slot J.C."/>
            <person name="St John F."/>
            <person name="Stenlid J."/>
            <person name="Sun H."/>
            <person name="Sun S."/>
            <person name="Syed K."/>
            <person name="Tsang A."/>
            <person name="Wiebenga A."/>
            <person name="Young D."/>
            <person name="Pisabarro A."/>
            <person name="Eastwood D.C."/>
            <person name="Martin F."/>
            <person name="Cullen D."/>
            <person name="Grigoriev I.V."/>
            <person name="Hibbett D.S."/>
        </authorList>
    </citation>
    <scope>NUCLEOTIDE SEQUENCE [LARGE SCALE GENOMIC DNA]</scope>
    <source>
        <strain evidence="1 2">ATCC 11539</strain>
    </source>
</reference>
<dbReference type="Proteomes" id="UP000030669">
    <property type="component" value="Unassembled WGS sequence"/>
</dbReference>
<dbReference type="RefSeq" id="XP_007870590.1">
    <property type="nucleotide sequence ID" value="XM_007872399.1"/>
</dbReference>
<keyword evidence="2" id="KW-1185">Reference proteome</keyword>
<dbReference type="OrthoDB" id="3305420at2759"/>
<evidence type="ECO:0000313" key="2">
    <source>
        <dbReference type="Proteomes" id="UP000030669"/>
    </source>
</evidence>
<protein>
    <submittedName>
        <fullName evidence="1">Uncharacterized protein</fullName>
    </submittedName>
</protein>
<dbReference type="HOGENOM" id="CLU_339487_0_0_1"/>
<name>S7RF81_GLOTA</name>
<sequence length="837" mass="93774">MGLRPCYDHHCRDPSEAMGTSLYRGNFTGGQDSTALGTESEPPQQSFTVTLRPTFTPALLSSVLSCTVRLEMGYSVDGLRVDCRRTHGRCLRFTAELTRLSAETRDWDNWTRDVPASRSLQLLCYAGLHVTSSSSPLFKVQSSQRLKFDVLRHSLKATSDKMGLHSAQMHLRLQVPTVQTAIKSGNIDILSPLVISLAETTSTSSTLSVAVGVGSTMDKLIGYLGGQLTSFVSRIAERHLKKARPVRKISVQTASWEGNGADGLRINHLLPWASECRDEYATRLSQSKEFNLGCDKLVKGLRLPNTSVRLLTAYYICALASFHHSIRQIFVEVGAAEALHELVHESRVSGNQDVVLPLRRSLISVTESAILPVIKGFDALEDKFQEYYHQHLSIKDITALLPYSASSLRYLMRGLLEPQLQVVTATRLSSSLVWHDLSLTSVLPALRSSLDENIVRSLWHILSATSDPVVSGTVGRLIYNLYDFATKSCFNQWDLSRQCYVPSAEWAWRTLWMPLFYLRLCFPNVIQRLSPKYLSDTCDLFFKWHVVALSMSVQARGSIDSLRPCVETCRPFRPSNILPEKDDPVLFLMLHTTNPLFALAGVLHGERLISFEYGGYDIPRFVPLPRVAQLCLEAAALLMSEQTPDDIATSPSMLHMVAPQYDTAGRQILLEKLEQYGKQGSLLQRNRIDAILKCLDHEDPESVLHCIGIVADHYRGPWTAERHYDRCQPYMHLLAQDPYHDLRWVAVSDLSGCAAYRPVVVPSHNGVRHIARQRNRPIEGGRLVMLTAQEMIASTIEDLHVLCGSTPDCPVFWMTRDWYGEAQSCGGIFSIPGFLLM</sequence>
<dbReference type="EMBL" id="KB469312">
    <property type="protein sequence ID" value="EPQ51164.1"/>
    <property type="molecule type" value="Genomic_DNA"/>
</dbReference>
<proteinExistence type="predicted"/>